<feature type="domain" description="WSC" evidence="8">
    <location>
        <begin position="30"/>
        <end position="123"/>
    </location>
</feature>
<evidence type="ECO:0000256" key="7">
    <source>
        <dbReference type="SAM" id="SignalP"/>
    </source>
</evidence>
<keyword evidence="10" id="KW-1185">Reference proteome</keyword>
<evidence type="ECO:0000256" key="2">
    <source>
        <dbReference type="ARBA" id="ARBA00022692"/>
    </source>
</evidence>
<comment type="subcellular location">
    <subcellularLocation>
        <location evidence="1">Membrane</location>
        <topology evidence="1">Single-pass membrane protein</topology>
    </subcellularLocation>
</comment>
<keyword evidence="4" id="KW-1133">Transmembrane helix</keyword>
<keyword evidence="2" id="KW-0812">Transmembrane</keyword>
<evidence type="ECO:0000313" key="9">
    <source>
        <dbReference type="EMBL" id="KAJ8455572.1"/>
    </source>
</evidence>
<dbReference type="PROSITE" id="PS51212">
    <property type="entry name" value="WSC"/>
    <property type="match status" value="2"/>
</dbReference>
<evidence type="ECO:0000256" key="6">
    <source>
        <dbReference type="ARBA" id="ARBA00023180"/>
    </source>
</evidence>
<dbReference type="GO" id="GO:0005886">
    <property type="term" value="C:plasma membrane"/>
    <property type="evidence" value="ECO:0007669"/>
    <property type="project" value="TreeGrafter"/>
</dbReference>
<reference evidence="9" key="1">
    <citation type="submission" date="2022-11" db="EMBL/GenBank/DDBJ databases">
        <title>Genome Sequence of Cubamyces cubensis.</title>
        <authorList>
            <person name="Buettner E."/>
        </authorList>
    </citation>
    <scope>NUCLEOTIDE SEQUENCE</scope>
    <source>
        <strain evidence="9">MPL-01</strain>
    </source>
</reference>
<evidence type="ECO:0000256" key="3">
    <source>
        <dbReference type="ARBA" id="ARBA00022729"/>
    </source>
</evidence>
<dbReference type="Proteomes" id="UP001215151">
    <property type="component" value="Unassembled WGS sequence"/>
</dbReference>
<dbReference type="PANTHER" id="PTHR24269">
    <property type="entry name" value="KREMEN PROTEIN"/>
    <property type="match status" value="1"/>
</dbReference>
<gene>
    <name evidence="9" type="ORF">ONZ51_g12399</name>
</gene>
<keyword evidence="3 7" id="KW-0732">Signal</keyword>
<keyword evidence="5" id="KW-0472">Membrane</keyword>
<dbReference type="PANTHER" id="PTHR24269:SF16">
    <property type="entry name" value="PROTEIN SLG1"/>
    <property type="match status" value="1"/>
</dbReference>
<feature type="signal peptide" evidence="7">
    <location>
        <begin position="1"/>
        <end position="20"/>
    </location>
</feature>
<dbReference type="EMBL" id="JAPEVG010000754">
    <property type="protein sequence ID" value="KAJ8455572.1"/>
    <property type="molecule type" value="Genomic_DNA"/>
</dbReference>
<comment type="caution">
    <text evidence="9">The sequence shown here is derived from an EMBL/GenBank/DDBJ whole genome shotgun (WGS) entry which is preliminary data.</text>
</comment>
<evidence type="ECO:0000256" key="5">
    <source>
        <dbReference type="ARBA" id="ARBA00023136"/>
    </source>
</evidence>
<accession>A0AAD7TFT2</accession>
<evidence type="ECO:0000256" key="4">
    <source>
        <dbReference type="ARBA" id="ARBA00022989"/>
    </source>
</evidence>
<dbReference type="SMART" id="SM00321">
    <property type="entry name" value="WSC"/>
    <property type="match status" value="2"/>
</dbReference>
<evidence type="ECO:0000259" key="8">
    <source>
        <dbReference type="PROSITE" id="PS51212"/>
    </source>
</evidence>
<dbReference type="AlphaFoldDB" id="A0AAD7TFT2"/>
<feature type="domain" description="WSC" evidence="8">
    <location>
        <begin position="129"/>
        <end position="228"/>
    </location>
</feature>
<feature type="chain" id="PRO_5042223445" description="WSC domain-containing protein" evidence="7">
    <location>
        <begin position="21"/>
        <end position="231"/>
    </location>
</feature>
<protein>
    <recommendedName>
        <fullName evidence="8">WSC domain-containing protein</fullName>
    </recommendedName>
</protein>
<dbReference type="InterPro" id="IPR002889">
    <property type="entry name" value="WSC_carb-bd"/>
</dbReference>
<proteinExistence type="predicted"/>
<dbReference type="InterPro" id="IPR051836">
    <property type="entry name" value="Kremen_rcpt"/>
</dbReference>
<sequence length="231" mass="24742">MKTPLLFAIAFSASILGAYAFDPPNIPLNWSTAYACAVDTGSRIIANDITVQDPNNTPASCVERCDSENYIYAGVEYSNECHCGTGLVGTPQSAPVTDCNMACTGDPDLSCGGSFRIQVYKSPALPGGGWALQGCFVDTPTTPAFLTPVHQSFSTNLEFIDQCIDYCQHIGHPYAGVENGEDCQCSYGYAPGAEYADESECSTLCPLPPGEGQEYCGGVQRLMVYKYAKWP</sequence>
<keyword evidence="6" id="KW-0325">Glycoprotein</keyword>
<evidence type="ECO:0000313" key="10">
    <source>
        <dbReference type="Proteomes" id="UP001215151"/>
    </source>
</evidence>
<dbReference type="Pfam" id="PF01822">
    <property type="entry name" value="WSC"/>
    <property type="match status" value="2"/>
</dbReference>
<name>A0AAD7TFT2_9APHY</name>
<evidence type="ECO:0000256" key="1">
    <source>
        <dbReference type="ARBA" id="ARBA00004167"/>
    </source>
</evidence>
<organism evidence="9 10">
    <name type="scientific">Trametes cubensis</name>
    <dbReference type="NCBI Taxonomy" id="1111947"/>
    <lineage>
        <taxon>Eukaryota</taxon>
        <taxon>Fungi</taxon>
        <taxon>Dikarya</taxon>
        <taxon>Basidiomycota</taxon>
        <taxon>Agaricomycotina</taxon>
        <taxon>Agaricomycetes</taxon>
        <taxon>Polyporales</taxon>
        <taxon>Polyporaceae</taxon>
        <taxon>Trametes</taxon>
    </lineage>
</organism>